<dbReference type="GeneID" id="26647362"/>
<accession>A0A0M4QW84</accession>
<keyword evidence="2" id="KW-1185">Reference proteome</keyword>
<evidence type="ECO:0000313" key="1">
    <source>
        <dbReference type="EMBL" id="ALF01866.1"/>
    </source>
</evidence>
<reference evidence="1 2" key="1">
    <citation type="submission" date="2015-08" db="EMBL/GenBank/DDBJ databases">
        <title>The Complete Genome of Citrobacter freundii Myophage Margaery.</title>
        <authorList>
            <person name="Yi D."/>
            <person name="Cadungog J.N."/>
            <person name="Cahill J.L."/>
            <person name="Rasche E.S."/>
            <person name="Everett G.F.K."/>
        </authorList>
    </citation>
    <scope>NUCLEOTIDE SEQUENCE [LARGE SCALE GENOMIC DNA]</scope>
</reference>
<organism evidence="1 2">
    <name type="scientific">Citrobacter phage Margaery</name>
    <dbReference type="NCBI Taxonomy" id="1701810"/>
    <lineage>
        <taxon>Viruses</taxon>
        <taxon>Duplodnaviria</taxon>
        <taxon>Heunggongvirae</taxon>
        <taxon>Uroviricota</taxon>
        <taxon>Caudoviricetes</taxon>
        <taxon>Pantevenvirales</taxon>
        <taxon>Straboviridae</taxon>
        <taxon>Pseudotevenvirus</taxon>
        <taxon>Pseudotevenvirus margaery</taxon>
    </lineage>
</organism>
<protein>
    <submittedName>
        <fullName evidence="1">Uncharacterized protein</fullName>
    </submittedName>
</protein>
<sequence>MNKDEELNIDSVEPNQFIIGKEDHELLQAVKNLLTYAHIRVPNGDNAKLEIACAGYGYTATADKIISYSASRTRELVHYRDKLSEEIHQTQVIVDQLPEKFD</sequence>
<gene>
    <name evidence="1" type="ORF">CPT_Margaery177</name>
</gene>
<evidence type="ECO:0000313" key="2">
    <source>
        <dbReference type="Proteomes" id="UP000201970"/>
    </source>
</evidence>
<dbReference type="KEGG" id="vg:26647362"/>
<dbReference type="Proteomes" id="UP000201970">
    <property type="component" value="Segment"/>
</dbReference>
<dbReference type="EMBL" id="KT381880">
    <property type="protein sequence ID" value="ALF01866.1"/>
    <property type="molecule type" value="Genomic_DNA"/>
</dbReference>
<name>A0A0M4QW84_9CAUD</name>
<proteinExistence type="predicted"/>
<dbReference type="RefSeq" id="YP_009194992.1">
    <property type="nucleotide sequence ID" value="NC_028755.1"/>
</dbReference>